<evidence type="ECO:0000313" key="2">
    <source>
        <dbReference type="EMBL" id="KAK7259251.1"/>
    </source>
</evidence>
<protein>
    <submittedName>
        <fullName evidence="2">Uncharacterized protein</fullName>
    </submittedName>
</protein>
<dbReference type="AlphaFoldDB" id="A0AAN9EL98"/>
<keyword evidence="3" id="KW-1185">Reference proteome</keyword>
<dbReference type="EMBL" id="JAYWIO010000005">
    <property type="protein sequence ID" value="KAK7259251.1"/>
    <property type="molecule type" value="Genomic_DNA"/>
</dbReference>
<evidence type="ECO:0000256" key="1">
    <source>
        <dbReference type="SAM" id="MobiDB-lite"/>
    </source>
</evidence>
<name>A0AAN9EL98_CROPI</name>
<comment type="caution">
    <text evidence="2">The sequence shown here is derived from an EMBL/GenBank/DDBJ whole genome shotgun (WGS) entry which is preliminary data.</text>
</comment>
<proteinExistence type="predicted"/>
<evidence type="ECO:0000313" key="3">
    <source>
        <dbReference type="Proteomes" id="UP001372338"/>
    </source>
</evidence>
<gene>
    <name evidence="2" type="ORF">RIF29_24853</name>
</gene>
<feature type="region of interest" description="Disordered" evidence="1">
    <location>
        <begin position="56"/>
        <end position="79"/>
    </location>
</feature>
<organism evidence="2 3">
    <name type="scientific">Crotalaria pallida</name>
    <name type="common">Smooth rattlebox</name>
    <name type="synonym">Crotalaria striata</name>
    <dbReference type="NCBI Taxonomy" id="3830"/>
    <lineage>
        <taxon>Eukaryota</taxon>
        <taxon>Viridiplantae</taxon>
        <taxon>Streptophyta</taxon>
        <taxon>Embryophyta</taxon>
        <taxon>Tracheophyta</taxon>
        <taxon>Spermatophyta</taxon>
        <taxon>Magnoliopsida</taxon>
        <taxon>eudicotyledons</taxon>
        <taxon>Gunneridae</taxon>
        <taxon>Pentapetalae</taxon>
        <taxon>rosids</taxon>
        <taxon>fabids</taxon>
        <taxon>Fabales</taxon>
        <taxon>Fabaceae</taxon>
        <taxon>Papilionoideae</taxon>
        <taxon>50 kb inversion clade</taxon>
        <taxon>genistoids sensu lato</taxon>
        <taxon>core genistoids</taxon>
        <taxon>Crotalarieae</taxon>
        <taxon>Crotalaria</taxon>
    </lineage>
</organism>
<dbReference type="Proteomes" id="UP001372338">
    <property type="component" value="Unassembled WGS sequence"/>
</dbReference>
<accession>A0AAN9EL98</accession>
<sequence length="79" mass="8320">MEEVDDRLRLKKNLEEGTIPVENRADAEERVKDLVQENVVVEVSSSHAALAGESVKKNATLGDHPNGNIGGPSGTGALG</sequence>
<feature type="compositionally biased region" description="Gly residues" evidence="1">
    <location>
        <begin position="68"/>
        <end position="79"/>
    </location>
</feature>
<reference evidence="2 3" key="1">
    <citation type="submission" date="2024-01" db="EMBL/GenBank/DDBJ databases">
        <title>The genomes of 5 underutilized Papilionoideae crops provide insights into root nodulation and disease resistanc.</title>
        <authorList>
            <person name="Yuan L."/>
        </authorList>
    </citation>
    <scope>NUCLEOTIDE SEQUENCE [LARGE SCALE GENOMIC DNA]</scope>
    <source>
        <strain evidence="2">ZHUSHIDOU_FW_LH</strain>
        <tissue evidence="2">Leaf</tissue>
    </source>
</reference>